<evidence type="ECO:0000256" key="6">
    <source>
        <dbReference type="ARBA" id="ARBA00023136"/>
    </source>
</evidence>
<feature type="transmembrane region" description="Helical" evidence="7">
    <location>
        <begin position="226"/>
        <end position="248"/>
    </location>
</feature>
<dbReference type="Proteomes" id="UP000583800">
    <property type="component" value="Unassembled WGS sequence"/>
</dbReference>
<gene>
    <name evidence="9" type="ORF">FHU36_005624</name>
</gene>
<keyword evidence="2 7" id="KW-0813">Transport</keyword>
<proteinExistence type="inferred from homology"/>
<keyword evidence="10" id="KW-1185">Reference proteome</keyword>
<comment type="caution">
    <text evidence="9">The sequence shown here is derived from an EMBL/GenBank/DDBJ whole genome shotgun (WGS) entry which is preliminary data.</text>
</comment>
<feature type="transmembrane region" description="Helical" evidence="7">
    <location>
        <begin position="184"/>
        <end position="206"/>
    </location>
</feature>
<keyword evidence="5 7" id="KW-1133">Transmembrane helix</keyword>
<dbReference type="AlphaFoldDB" id="A0A7X0C9A8"/>
<keyword evidence="6 7" id="KW-0472">Membrane</keyword>
<feature type="transmembrane region" description="Helical" evidence="7">
    <location>
        <begin position="73"/>
        <end position="91"/>
    </location>
</feature>
<evidence type="ECO:0000256" key="1">
    <source>
        <dbReference type="ARBA" id="ARBA00004651"/>
    </source>
</evidence>
<dbReference type="PANTHER" id="PTHR30151">
    <property type="entry name" value="ALKANE SULFONATE ABC TRANSPORTER-RELATED, MEMBRANE SUBUNIT"/>
    <property type="match status" value="1"/>
</dbReference>
<dbReference type="Pfam" id="PF00528">
    <property type="entry name" value="BPD_transp_1"/>
    <property type="match status" value="1"/>
</dbReference>
<dbReference type="Gene3D" id="1.10.3720.10">
    <property type="entry name" value="MetI-like"/>
    <property type="match status" value="1"/>
</dbReference>
<evidence type="ECO:0000259" key="8">
    <source>
        <dbReference type="PROSITE" id="PS50928"/>
    </source>
</evidence>
<dbReference type="PROSITE" id="PS50928">
    <property type="entry name" value="ABC_TM1"/>
    <property type="match status" value="1"/>
</dbReference>
<evidence type="ECO:0000256" key="4">
    <source>
        <dbReference type="ARBA" id="ARBA00022692"/>
    </source>
</evidence>
<dbReference type="EMBL" id="JACHJB010000002">
    <property type="protein sequence ID" value="MBB6349079.1"/>
    <property type="molecule type" value="Genomic_DNA"/>
</dbReference>
<accession>A0A7X0C9A8</accession>
<feature type="transmembrane region" description="Helical" evidence="7">
    <location>
        <begin position="129"/>
        <end position="147"/>
    </location>
</feature>
<evidence type="ECO:0000256" key="5">
    <source>
        <dbReference type="ARBA" id="ARBA00022989"/>
    </source>
</evidence>
<comment type="subcellular location">
    <subcellularLocation>
        <location evidence="1 7">Cell membrane</location>
        <topology evidence="1 7">Multi-pass membrane protein</topology>
    </subcellularLocation>
</comment>
<dbReference type="PANTHER" id="PTHR30151:SF0">
    <property type="entry name" value="ABC TRANSPORTER PERMEASE PROTEIN MJ0413-RELATED"/>
    <property type="match status" value="1"/>
</dbReference>
<name>A0A7X0C9A8_9ACTN</name>
<keyword evidence="3" id="KW-1003">Cell membrane</keyword>
<dbReference type="RefSeq" id="WP_185086709.1">
    <property type="nucleotide sequence ID" value="NZ_JACHJB010000002.1"/>
</dbReference>
<keyword evidence="4 7" id="KW-0812">Transmembrane</keyword>
<dbReference type="InterPro" id="IPR000515">
    <property type="entry name" value="MetI-like"/>
</dbReference>
<dbReference type="InterPro" id="IPR035906">
    <property type="entry name" value="MetI-like_sf"/>
</dbReference>
<evidence type="ECO:0000313" key="10">
    <source>
        <dbReference type="Proteomes" id="UP000583800"/>
    </source>
</evidence>
<reference evidence="9 10" key="1">
    <citation type="submission" date="2020-08" db="EMBL/GenBank/DDBJ databases">
        <title>Sequencing the genomes of 1000 actinobacteria strains.</title>
        <authorList>
            <person name="Klenk H.-P."/>
        </authorList>
    </citation>
    <scope>NUCLEOTIDE SEQUENCE [LARGE SCALE GENOMIC DNA]</scope>
    <source>
        <strain evidence="9 10">DSM 45913</strain>
    </source>
</reference>
<sequence length="264" mass="28495">MSGFLARARWYWLLPVAAVLWEVATRRAEAVYFPPPTAIVARLHELWFSGPPAGLFLTQEAVHDLLPSLGRLFAGWALAATVGVALGLAMGRSRTLAALAEPLLHFGRSVPPSALLPVFLLLFKIGTPMQVAAIVYGVVWPVLINAMDGGRTVDRRYLETGQVFRLGAGTRLVRIILPAAAPKIFAGLRLSVSLALIMMVISELYGSTEGIGHRMLEAQSQFDIPAMWAGIVLLGVLGVLLNVAFLAVERRVLSWHVSARGDAA</sequence>
<evidence type="ECO:0000256" key="3">
    <source>
        <dbReference type="ARBA" id="ARBA00022475"/>
    </source>
</evidence>
<dbReference type="CDD" id="cd06261">
    <property type="entry name" value="TM_PBP2"/>
    <property type="match status" value="1"/>
</dbReference>
<protein>
    <submittedName>
        <fullName evidence="9">ABC-type nitrate/sulfonate/bicarbonate transport system permease component</fullName>
    </submittedName>
</protein>
<evidence type="ECO:0000313" key="9">
    <source>
        <dbReference type="EMBL" id="MBB6349079.1"/>
    </source>
</evidence>
<dbReference type="GO" id="GO:0055085">
    <property type="term" value="P:transmembrane transport"/>
    <property type="evidence" value="ECO:0007669"/>
    <property type="project" value="InterPro"/>
</dbReference>
<dbReference type="SUPFAM" id="SSF161098">
    <property type="entry name" value="MetI-like"/>
    <property type="match status" value="1"/>
</dbReference>
<evidence type="ECO:0000256" key="7">
    <source>
        <dbReference type="RuleBase" id="RU363032"/>
    </source>
</evidence>
<feature type="domain" description="ABC transmembrane type-1" evidence="8">
    <location>
        <begin position="65"/>
        <end position="249"/>
    </location>
</feature>
<evidence type="ECO:0000256" key="2">
    <source>
        <dbReference type="ARBA" id="ARBA00022448"/>
    </source>
</evidence>
<organism evidence="9 10">
    <name type="scientific">Nonomuraea muscovyensis</name>
    <dbReference type="NCBI Taxonomy" id="1124761"/>
    <lineage>
        <taxon>Bacteria</taxon>
        <taxon>Bacillati</taxon>
        <taxon>Actinomycetota</taxon>
        <taxon>Actinomycetes</taxon>
        <taxon>Streptosporangiales</taxon>
        <taxon>Streptosporangiaceae</taxon>
        <taxon>Nonomuraea</taxon>
    </lineage>
</organism>
<dbReference type="GO" id="GO:0005886">
    <property type="term" value="C:plasma membrane"/>
    <property type="evidence" value="ECO:0007669"/>
    <property type="project" value="UniProtKB-SubCell"/>
</dbReference>
<comment type="similarity">
    <text evidence="7">Belongs to the binding-protein-dependent transport system permease family.</text>
</comment>